<dbReference type="InterPro" id="IPR023606">
    <property type="entry name" value="CoA-Trfase_III_dom_1_sf"/>
</dbReference>
<dbReference type="InterPro" id="IPR050483">
    <property type="entry name" value="CoA-transferase_III_domain"/>
</dbReference>
<gene>
    <name evidence="2" type="ORF">F4Y60_09620</name>
</gene>
<dbReference type="PANTHER" id="PTHR48207">
    <property type="entry name" value="SUCCINATE--HYDROXYMETHYLGLUTARATE COA-TRANSFERASE"/>
    <property type="match status" value="1"/>
</dbReference>
<dbReference type="AlphaFoldDB" id="A0A6B0Y0T9"/>
<keyword evidence="1" id="KW-0808">Transferase</keyword>
<dbReference type="SUPFAM" id="SSF89796">
    <property type="entry name" value="CoA-transferase family III (CaiB/BaiF)"/>
    <property type="match status" value="1"/>
</dbReference>
<proteinExistence type="predicted"/>
<organism evidence="2">
    <name type="scientific">Boseongicola sp. SB0664_bin_43</name>
    <dbReference type="NCBI Taxonomy" id="2604844"/>
    <lineage>
        <taxon>Bacteria</taxon>
        <taxon>Pseudomonadati</taxon>
        <taxon>Pseudomonadota</taxon>
        <taxon>Alphaproteobacteria</taxon>
        <taxon>Rhodobacterales</taxon>
        <taxon>Paracoccaceae</taxon>
        <taxon>Boseongicola</taxon>
    </lineage>
</organism>
<dbReference type="InterPro" id="IPR003673">
    <property type="entry name" value="CoA-Trfase_fam_III"/>
</dbReference>
<evidence type="ECO:0000256" key="1">
    <source>
        <dbReference type="ARBA" id="ARBA00022679"/>
    </source>
</evidence>
<evidence type="ECO:0000313" key="2">
    <source>
        <dbReference type="EMBL" id="MXY34328.1"/>
    </source>
</evidence>
<comment type="caution">
    <text evidence="2">The sequence shown here is derived from an EMBL/GenBank/DDBJ whole genome shotgun (WGS) entry which is preliminary data.</text>
</comment>
<accession>A0A6B0Y0T9</accession>
<reference evidence="2" key="1">
    <citation type="submission" date="2019-09" db="EMBL/GenBank/DDBJ databases">
        <title>Characterisation of the sponge microbiome using genome-centric metagenomics.</title>
        <authorList>
            <person name="Engelberts J.P."/>
            <person name="Robbins S.J."/>
            <person name="De Goeij J.M."/>
            <person name="Aranda M."/>
            <person name="Bell S.C."/>
            <person name="Webster N.S."/>
        </authorList>
    </citation>
    <scope>NUCLEOTIDE SEQUENCE</scope>
    <source>
        <strain evidence="2">SB0664_bin_43</strain>
    </source>
</reference>
<dbReference type="PANTHER" id="PTHR48207:SF4">
    <property type="entry name" value="BLL6097 PROTEIN"/>
    <property type="match status" value="1"/>
</dbReference>
<dbReference type="GO" id="GO:0008410">
    <property type="term" value="F:CoA-transferase activity"/>
    <property type="evidence" value="ECO:0007669"/>
    <property type="project" value="TreeGrafter"/>
</dbReference>
<dbReference type="Gene3D" id="3.40.50.10540">
    <property type="entry name" value="Crotonobetainyl-coa:carnitine coa-transferase, domain 1"/>
    <property type="match status" value="1"/>
</dbReference>
<name>A0A6B0Y0T9_9RHOB</name>
<dbReference type="EMBL" id="VXRY01000383">
    <property type="protein sequence ID" value="MXY34328.1"/>
    <property type="molecule type" value="Genomic_DNA"/>
</dbReference>
<protein>
    <submittedName>
        <fullName evidence="2">Uncharacterized protein</fullName>
    </submittedName>
</protein>
<dbReference type="Pfam" id="PF02515">
    <property type="entry name" value="CoA_transf_3"/>
    <property type="match status" value="1"/>
</dbReference>
<sequence>MTDVPGVFDGIRVPDVAQMMLGRPCTQTSADTSAVVLKIERHGKGGWRRSMPMIGGFVGKEGAAFHTFNRNERSITIDLKPRDGRVPLLAMANACDVVTGNFRTGVTDRLGLGHEDFKSVNSKFTYARRSGRSTGSWQARQGMGRALLNRPIQAAGRGPGRDRYRARNCGGCGYRGLSRCRADRA</sequence>